<sequence length="237" mass="27132">MGLAYGYPSSFSNTIPSIRAWTPWENVLSTPTRELPRPLKISGSEGLGLESSTTLNYHLCIPFLLLKHPGSPVTTPIEPVKVRLSATITPAPIAIWYILNTGEFTSTYKSEARASPPRLSIRIIAALYFFDSEEKKKAQSDQYWKSQSSANLIWDEMSKKVRKVSKAILGESKSFGPRDKESWWWNDNFQEKARNKKKCFKALHRCNNVENFTRYKKDRNETRKTVGEAQSKAFEEF</sequence>
<dbReference type="EMBL" id="QJKJ01010076">
    <property type="protein sequence ID" value="RDX74741.1"/>
    <property type="molecule type" value="Genomic_DNA"/>
</dbReference>
<dbReference type="AlphaFoldDB" id="A0A371F8W9"/>
<feature type="non-terminal residue" evidence="1">
    <location>
        <position position="1"/>
    </location>
</feature>
<comment type="caution">
    <text evidence="1">The sequence shown here is derived from an EMBL/GenBank/DDBJ whole genome shotgun (WGS) entry which is preliminary data.</text>
</comment>
<proteinExistence type="predicted"/>
<keyword evidence="2" id="KW-1185">Reference proteome</keyword>
<reference evidence="1" key="1">
    <citation type="submission" date="2018-05" db="EMBL/GenBank/DDBJ databases">
        <title>Draft genome of Mucuna pruriens seed.</title>
        <authorList>
            <person name="Nnadi N.E."/>
            <person name="Vos R."/>
            <person name="Hasami M.H."/>
            <person name="Devisetty U.K."/>
            <person name="Aguiy J.C."/>
        </authorList>
    </citation>
    <scope>NUCLEOTIDE SEQUENCE [LARGE SCALE GENOMIC DNA]</scope>
    <source>
        <strain evidence="1">JCA_2017</strain>
    </source>
</reference>
<dbReference type="Proteomes" id="UP000257109">
    <property type="component" value="Unassembled WGS sequence"/>
</dbReference>
<name>A0A371F8W9_MUCPR</name>
<accession>A0A371F8W9</accession>
<organism evidence="1 2">
    <name type="scientific">Mucuna pruriens</name>
    <name type="common">Velvet bean</name>
    <name type="synonym">Dolichos pruriens</name>
    <dbReference type="NCBI Taxonomy" id="157652"/>
    <lineage>
        <taxon>Eukaryota</taxon>
        <taxon>Viridiplantae</taxon>
        <taxon>Streptophyta</taxon>
        <taxon>Embryophyta</taxon>
        <taxon>Tracheophyta</taxon>
        <taxon>Spermatophyta</taxon>
        <taxon>Magnoliopsida</taxon>
        <taxon>eudicotyledons</taxon>
        <taxon>Gunneridae</taxon>
        <taxon>Pentapetalae</taxon>
        <taxon>rosids</taxon>
        <taxon>fabids</taxon>
        <taxon>Fabales</taxon>
        <taxon>Fabaceae</taxon>
        <taxon>Papilionoideae</taxon>
        <taxon>50 kb inversion clade</taxon>
        <taxon>NPAAA clade</taxon>
        <taxon>indigoferoid/millettioid clade</taxon>
        <taxon>Phaseoleae</taxon>
        <taxon>Mucuna</taxon>
    </lineage>
</organism>
<protein>
    <submittedName>
        <fullName evidence="1">Uncharacterized protein</fullName>
    </submittedName>
</protein>
<evidence type="ECO:0000313" key="2">
    <source>
        <dbReference type="Proteomes" id="UP000257109"/>
    </source>
</evidence>
<gene>
    <name evidence="1" type="ORF">CR513_45471</name>
</gene>
<dbReference type="OrthoDB" id="1683859at2759"/>
<evidence type="ECO:0000313" key="1">
    <source>
        <dbReference type="EMBL" id="RDX74741.1"/>
    </source>
</evidence>